<evidence type="ECO:0000256" key="2">
    <source>
        <dbReference type="ARBA" id="ARBA00022771"/>
    </source>
</evidence>
<dbReference type="InterPro" id="IPR011990">
    <property type="entry name" value="TPR-like_helical_dom_sf"/>
</dbReference>
<dbReference type="InterPro" id="IPR002885">
    <property type="entry name" value="PPR_rpt"/>
</dbReference>
<evidence type="ECO:0000256" key="1">
    <source>
        <dbReference type="ARBA" id="ARBA00022723"/>
    </source>
</evidence>
<sequence>MYEGDGVQCDECRKINIHLSSSGFYHCDNCGGVDLCDECAEKNSIRESSKSSFQSKNRFESSEVLTEPSEILPEESINLGVEERKTELKEMPSFWYLLFGEKWINDRSVFNETNHQKTKTEKSIKENSDKVHFDLIEKVKENPEKAKEYYFNLIYSGTMPNSFTYFILFDACCKGCGNSEFVHELVLHMKILGVVPNKRTVKALLKNFVGEANSIWKNRYQDMFSAV</sequence>
<dbReference type="Gene3D" id="1.25.40.10">
    <property type="entry name" value="Tetratricopeptide repeat domain"/>
    <property type="match status" value="1"/>
</dbReference>
<proteinExistence type="predicted"/>
<name>A0ABV2AJX6_9EUKA</name>
<accession>A0ABV2AJX6</accession>
<feature type="repeat" description="PPR" evidence="4">
    <location>
        <begin position="161"/>
        <end position="196"/>
    </location>
</feature>
<dbReference type="PROSITE" id="PS51375">
    <property type="entry name" value="PPR"/>
    <property type="match status" value="1"/>
</dbReference>
<dbReference type="InterPro" id="IPR043145">
    <property type="entry name" value="Znf_ZZ_sf"/>
</dbReference>
<dbReference type="EMBL" id="JBDODL010000469">
    <property type="protein sequence ID" value="MES1919986.1"/>
    <property type="molecule type" value="Genomic_DNA"/>
</dbReference>
<evidence type="ECO:0000256" key="3">
    <source>
        <dbReference type="ARBA" id="ARBA00022833"/>
    </source>
</evidence>
<evidence type="ECO:0008006" key="7">
    <source>
        <dbReference type="Google" id="ProtNLM"/>
    </source>
</evidence>
<dbReference type="Proteomes" id="UP001439008">
    <property type="component" value="Unassembled WGS sequence"/>
</dbReference>
<dbReference type="SUPFAM" id="SSF57850">
    <property type="entry name" value="RING/U-box"/>
    <property type="match status" value="1"/>
</dbReference>
<evidence type="ECO:0000313" key="5">
    <source>
        <dbReference type="EMBL" id="MES1919986.1"/>
    </source>
</evidence>
<dbReference type="Gene3D" id="3.30.60.90">
    <property type="match status" value="1"/>
</dbReference>
<keyword evidence="6" id="KW-1185">Reference proteome</keyword>
<protein>
    <recommendedName>
        <fullName evidence="7">ZZ-type domain-containing protein</fullName>
    </recommendedName>
</protein>
<evidence type="ECO:0000313" key="6">
    <source>
        <dbReference type="Proteomes" id="UP001439008"/>
    </source>
</evidence>
<keyword evidence="2" id="KW-0863">Zinc-finger</keyword>
<organism evidence="5 6">
    <name type="scientific">Bonamia ostreae</name>
    <dbReference type="NCBI Taxonomy" id="126728"/>
    <lineage>
        <taxon>Eukaryota</taxon>
        <taxon>Sar</taxon>
        <taxon>Rhizaria</taxon>
        <taxon>Endomyxa</taxon>
        <taxon>Ascetosporea</taxon>
        <taxon>Haplosporida</taxon>
        <taxon>Bonamia</taxon>
    </lineage>
</organism>
<comment type="caution">
    <text evidence="5">The sequence shown here is derived from an EMBL/GenBank/DDBJ whole genome shotgun (WGS) entry which is preliminary data.</text>
</comment>
<keyword evidence="3" id="KW-0862">Zinc</keyword>
<evidence type="ECO:0000256" key="4">
    <source>
        <dbReference type="PROSITE-ProRule" id="PRU00708"/>
    </source>
</evidence>
<gene>
    <name evidence="5" type="ORF">MHBO_001720</name>
</gene>
<keyword evidence="1" id="KW-0479">Metal-binding</keyword>
<reference evidence="5 6" key="1">
    <citation type="journal article" date="2024" name="BMC Biol.">
        <title>Comparative genomics of Ascetosporea gives new insight into the evolutionary basis for animal parasitism in Rhizaria.</title>
        <authorList>
            <person name="Hiltunen Thoren M."/>
            <person name="Onut-Brannstrom I."/>
            <person name="Alfjorden A."/>
            <person name="Peckova H."/>
            <person name="Swords F."/>
            <person name="Hooper C."/>
            <person name="Holzer A.S."/>
            <person name="Bass D."/>
            <person name="Burki F."/>
        </authorList>
    </citation>
    <scope>NUCLEOTIDE SEQUENCE [LARGE SCALE GENOMIC DNA]</scope>
    <source>
        <strain evidence="5">20-A016</strain>
    </source>
</reference>